<gene>
    <name evidence="2" type="ORF">ACCI49_00420</name>
</gene>
<evidence type="ECO:0000313" key="3">
    <source>
        <dbReference type="Proteomes" id="UP001569428"/>
    </source>
</evidence>
<evidence type="ECO:0000256" key="1">
    <source>
        <dbReference type="SAM" id="Coils"/>
    </source>
</evidence>
<name>A0ABV4NTE0_9GAMM</name>
<evidence type="ECO:0000313" key="2">
    <source>
        <dbReference type="EMBL" id="MFA0809366.1"/>
    </source>
</evidence>
<organism evidence="2 3">
    <name type="scientific">Microbulbifer epialgicus</name>
    <dbReference type="NCBI Taxonomy" id="393907"/>
    <lineage>
        <taxon>Bacteria</taxon>
        <taxon>Pseudomonadati</taxon>
        <taxon>Pseudomonadota</taxon>
        <taxon>Gammaproteobacteria</taxon>
        <taxon>Cellvibrionales</taxon>
        <taxon>Microbulbiferaceae</taxon>
        <taxon>Microbulbifer</taxon>
    </lineage>
</organism>
<dbReference type="EMBL" id="JBGMEK010000001">
    <property type="protein sequence ID" value="MFA0809366.1"/>
    <property type="molecule type" value="Genomic_DNA"/>
</dbReference>
<feature type="coiled-coil region" evidence="1">
    <location>
        <begin position="14"/>
        <end position="41"/>
    </location>
</feature>
<dbReference type="Proteomes" id="UP001569428">
    <property type="component" value="Unassembled WGS sequence"/>
</dbReference>
<reference evidence="2 3" key="1">
    <citation type="submission" date="2024-08" db="EMBL/GenBank/DDBJ databases">
        <authorList>
            <person name="Ishaq N."/>
        </authorList>
    </citation>
    <scope>NUCLEOTIDE SEQUENCE [LARGE SCALE GENOMIC DNA]</scope>
    <source>
        <strain evidence="2 3">DSM 18651</strain>
    </source>
</reference>
<accession>A0ABV4NTE0</accession>
<keyword evidence="3" id="KW-1185">Reference proteome</keyword>
<proteinExistence type="predicted"/>
<protein>
    <submittedName>
        <fullName evidence="2">Uncharacterized protein</fullName>
    </submittedName>
</protein>
<keyword evidence="1" id="KW-0175">Coiled coil</keyword>
<dbReference type="RefSeq" id="WP_371836987.1">
    <property type="nucleotide sequence ID" value="NZ_JBGMEK010000001.1"/>
</dbReference>
<sequence>MNKIVNLRPVDPSLSSVEVELDALEKELEKISGELERIFGVSTYEEEHSIKYVRRALNNALVRSYRAKQISRGLRVTRT</sequence>
<comment type="caution">
    <text evidence="2">The sequence shown here is derived from an EMBL/GenBank/DDBJ whole genome shotgun (WGS) entry which is preliminary data.</text>
</comment>